<dbReference type="Proteomes" id="UP000283063">
    <property type="component" value="Chromosome"/>
</dbReference>
<evidence type="ECO:0000256" key="4">
    <source>
        <dbReference type="ARBA" id="ARBA00022756"/>
    </source>
</evidence>
<dbReference type="GO" id="GO:0010340">
    <property type="term" value="F:carboxyl-O-methyltransferase activity"/>
    <property type="evidence" value="ECO:0007669"/>
    <property type="project" value="UniProtKB-UniRule"/>
</dbReference>
<keyword evidence="4 5" id="KW-0093">Biotin biosynthesis</keyword>
<evidence type="ECO:0000313" key="7">
    <source>
        <dbReference type="Proteomes" id="UP000283063"/>
    </source>
</evidence>
<dbReference type="InterPro" id="IPR011814">
    <property type="entry name" value="BioC"/>
</dbReference>
<evidence type="ECO:0000256" key="3">
    <source>
        <dbReference type="ARBA" id="ARBA00022691"/>
    </source>
</evidence>
<gene>
    <name evidence="5 6" type="primary">bioC</name>
    <name evidence="6" type="ORF">EBB79_05760</name>
</gene>
<dbReference type="UniPathway" id="UPA00078"/>
<evidence type="ECO:0000256" key="5">
    <source>
        <dbReference type="HAMAP-Rule" id="MF_00835"/>
    </source>
</evidence>
<sequence>MRDNMPSNLNQNRVRQSFRRGLASYHQHASAQADIAARLVQLLHDHRAPDRFENVLEFGCGTGHLTRPLLQRLKIQHLTLNDLVAEAAPGLGALTKDRSDHTHFTFGPIETVPLPKELDLIASTSTVQWISDIPALMARLSSRLSPGGWLAVSGFGTGQFHQLRSLGSSAAAPSYVDSADWPDLLPRDVELVHVSQAATDMLFDSAMDLLRHLRQTGVNAQADQHWSRGRLRAFEDNYRSQFGRSGGLPLTYDPVWMIARKRG</sequence>
<dbReference type="Pfam" id="PF13489">
    <property type="entry name" value="Methyltransf_23"/>
    <property type="match status" value="1"/>
</dbReference>
<dbReference type="AlphaFoldDB" id="A0A3T0N096"/>
<dbReference type="OrthoDB" id="9802097at2"/>
<evidence type="ECO:0000256" key="1">
    <source>
        <dbReference type="ARBA" id="ARBA00022603"/>
    </source>
</evidence>
<dbReference type="HAMAP" id="MF_00835">
    <property type="entry name" value="BioC"/>
    <property type="match status" value="1"/>
</dbReference>
<name>A0A3T0N096_9RHOB</name>
<dbReference type="EC" id="2.1.1.197" evidence="5"/>
<dbReference type="PANTHER" id="PTHR13090">
    <property type="entry name" value="ARGININE-HYDROXYLASE NDUFAF5, MITOCHONDRIAL"/>
    <property type="match status" value="1"/>
</dbReference>
<evidence type="ECO:0000256" key="2">
    <source>
        <dbReference type="ARBA" id="ARBA00022679"/>
    </source>
</evidence>
<comment type="function">
    <text evidence="5">Converts the free carboxyl group of a malonyl-thioester to its methyl ester by transfer of a methyl group from S-adenosyl-L-methionine (SAM). It allows to synthesize pimeloyl-ACP via the fatty acid synthetic pathway.</text>
</comment>
<comment type="similarity">
    <text evidence="5">Belongs to the methyltransferase superfamily.</text>
</comment>
<dbReference type="PANTHER" id="PTHR13090:SF1">
    <property type="entry name" value="ARGININE-HYDROXYLASE NDUFAF5, MITOCHONDRIAL"/>
    <property type="match status" value="1"/>
</dbReference>
<dbReference type="GO" id="GO:0032259">
    <property type="term" value="P:methylation"/>
    <property type="evidence" value="ECO:0007669"/>
    <property type="project" value="UniProtKB-KW"/>
</dbReference>
<dbReference type="InterPro" id="IPR029063">
    <property type="entry name" value="SAM-dependent_MTases_sf"/>
</dbReference>
<comment type="pathway">
    <text evidence="5">Cofactor biosynthesis; biotin biosynthesis.</text>
</comment>
<evidence type="ECO:0000313" key="6">
    <source>
        <dbReference type="EMBL" id="AZV77444.1"/>
    </source>
</evidence>
<dbReference type="NCBIfam" id="TIGR02072">
    <property type="entry name" value="BioC"/>
    <property type="match status" value="1"/>
</dbReference>
<protein>
    <recommendedName>
        <fullName evidence="5">Malonyl-[acyl-carrier protein] O-methyltransferase</fullName>
        <shortName evidence="5">Malonyl-ACP O-methyltransferase</shortName>
        <ecNumber evidence="5">2.1.1.197</ecNumber>
    </recommendedName>
    <alternativeName>
        <fullName evidence="5">Biotin synthesis protein BioC</fullName>
    </alternativeName>
</protein>
<dbReference type="EMBL" id="CP033219">
    <property type="protein sequence ID" value="AZV77444.1"/>
    <property type="molecule type" value="Genomic_DNA"/>
</dbReference>
<dbReference type="GO" id="GO:0102130">
    <property type="term" value="F:malonyl-CoA methyltransferase activity"/>
    <property type="evidence" value="ECO:0007669"/>
    <property type="project" value="UniProtKB-EC"/>
</dbReference>
<keyword evidence="7" id="KW-1185">Reference proteome</keyword>
<accession>A0A3T0N096</accession>
<dbReference type="GO" id="GO:0009102">
    <property type="term" value="P:biotin biosynthetic process"/>
    <property type="evidence" value="ECO:0007669"/>
    <property type="project" value="UniProtKB-UniRule"/>
</dbReference>
<keyword evidence="2 5" id="KW-0808">Transferase</keyword>
<dbReference type="RefSeq" id="WP_127748000.1">
    <property type="nucleotide sequence ID" value="NZ_CP033219.1"/>
</dbReference>
<dbReference type="Gene3D" id="3.40.50.150">
    <property type="entry name" value="Vaccinia Virus protein VP39"/>
    <property type="match status" value="1"/>
</dbReference>
<keyword evidence="1 5" id="KW-0489">Methyltransferase</keyword>
<proteinExistence type="inferred from homology"/>
<dbReference type="CDD" id="cd02440">
    <property type="entry name" value="AdoMet_MTases"/>
    <property type="match status" value="1"/>
</dbReference>
<comment type="catalytic activity">
    <reaction evidence="5">
        <text>malonyl-[ACP] + S-adenosyl-L-methionine = malonyl-[ACP] methyl ester + S-adenosyl-L-homocysteine</text>
        <dbReference type="Rhea" id="RHEA:17105"/>
        <dbReference type="Rhea" id="RHEA-COMP:9623"/>
        <dbReference type="Rhea" id="RHEA-COMP:9954"/>
        <dbReference type="ChEBI" id="CHEBI:57856"/>
        <dbReference type="ChEBI" id="CHEBI:59789"/>
        <dbReference type="ChEBI" id="CHEBI:78449"/>
        <dbReference type="ChEBI" id="CHEBI:78845"/>
        <dbReference type="EC" id="2.1.1.197"/>
    </reaction>
</comment>
<dbReference type="KEGG" id="sedi:EBB79_05760"/>
<keyword evidence="3 5" id="KW-0949">S-adenosyl-L-methionine</keyword>
<organism evidence="6 7">
    <name type="scientific">Parasedimentitalea marina</name>
    <dbReference type="NCBI Taxonomy" id="2483033"/>
    <lineage>
        <taxon>Bacteria</taxon>
        <taxon>Pseudomonadati</taxon>
        <taxon>Pseudomonadota</taxon>
        <taxon>Alphaproteobacteria</taxon>
        <taxon>Rhodobacterales</taxon>
        <taxon>Paracoccaceae</taxon>
        <taxon>Parasedimentitalea</taxon>
    </lineage>
</organism>
<dbReference type="InterPro" id="IPR050602">
    <property type="entry name" value="Malonyl-ACP_OMT"/>
</dbReference>
<dbReference type="SUPFAM" id="SSF53335">
    <property type="entry name" value="S-adenosyl-L-methionine-dependent methyltransferases"/>
    <property type="match status" value="1"/>
</dbReference>
<reference evidence="6 7" key="1">
    <citation type="submission" date="2018-10" db="EMBL/GenBank/DDBJ databases">
        <title>Parasedimentitalea marina sp. nov., a psychrophilic bacterium isolated from deep seawater of the New Britain Trench.</title>
        <authorList>
            <person name="Cao J."/>
        </authorList>
    </citation>
    <scope>NUCLEOTIDE SEQUENCE [LARGE SCALE GENOMIC DNA]</scope>
    <source>
        <strain evidence="6 7">W43</strain>
    </source>
</reference>